<keyword evidence="1" id="KW-1133">Transmembrane helix</keyword>
<reference evidence="2 3" key="1">
    <citation type="submission" date="2019-05" db="EMBL/GenBank/DDBJ databases">
        <title>Kocuria coralli sp. nov., a novel actinobacterium isolated from coral reef seawater.</title>
        <authorList>
            <person name="Li J."/>
        </authorList>
    </citation>
    <scope>NUCLEOTIDE SEQUENCE [LARGE SCALE GENOMIC DNA]</scope>
    <source>
        <strain evidence="2 3">SCSIO 13007</strain>
    </source>
</reference>
<organism evidence="2 3">
    <name type="scientific">Kocuria coralli</name>
    <dbReference type="NCBI Taxonomy" id="1461025"/>
    <lineage>
        <taxon>Bacteria</taxon>
        <taxon>Bacillati</taxon>
        <taxon>Actinomycetota</taxon>
        <taxon>Actinomycetes</taxon>
        <taxon>Micrococcales</taxon>
        <taxon>Micrococcaceae</taxon>
        <taxon>Kocuria</taxon>
    </lineage>
</organism>
<protein>
    <submittedName>
        <fullName evidence="2">Uncharacterized protein</fullName>
    </submittedName>
</protein>
<comment type="caution">
    <text evidence="2">The sequence shown here is derived from an EMBL/GenBank/DDBJ whole genome shotgun (WGS) entry which is preliminary data.</text>
</comment>
<gene>
    <name evidence="2" type="ORF">FCK90_11205</name>
</gene>
<evidence type="ECO:0000313" key="3">
    <source>
        <dbReference type="Proteomes" id="UP000325957"/>
    </source>
</evidence>
<sequence>MRTIQLQPQKLSLRAAGTVLDAAGMNEVWSATAQHARATGQPVTLSVLDGSTTLRTWSIAPHGERTQLERTPAASTFTLHLAPWVMTVPSEAGPVEREVSTLSVARQQAEDAATSQNHDFTVAVTGADLDDVQVISPRPVVMVEDDEDELDSLEELFADEADAQDPKATAGALSAFLRKHRKPLIISSAAGAALFIGLVGGGILLANSTTNPSESAAAAAAQSPDTTSSPRIQTAAEAPAGFSVNAAWAADGATDQRSALTPSGSVIGTVSGRVLNIIDAETGEVRDTVHLPVKPDTAPVGFQDARGSGEGLVMTGGTTLMIWTAGDGLTMHTTSEKETLQVTGPTVIAVPKSTSTRPDAIRLLHGNDFETWKSPGTGASPITPVDGGMLWASSVDGGTLVTADAEGKTKSSTRLVGPSPSAKISRWLGASEKFVAVTWSETGREPVLALHAADTGEVGDTTSMGSGTATSTRAVLGLEKTVMLVGSTPVDLDTGRIGTRTEDLPSTTDAAKAVPGGWLLRAQDGTETIVTSRGSTIISPTSTETLVGLTGEDSVVVDHRGALARFDPAPPETP</sequence>
<dbReference type="RefSeq" id="WP_158034394.1">
    <property type="nucleotide sequence ID" value="NZ_ML708622.1"/>
</dbReference>
<dbReference type="OrthoDB" id="4877787at2"/>
<accession>A0A5J5KVJ2</accession>
<proteinExistence type="predicted"/>
<keyword evidence="1" id="KW-0472">Membrane</keyword>
<keyword evidence="3" id="KW-1185">Reference proteome</keyword>
<evidence type="ECO:0000313" key="2">
    <source>
        <dbReference type="EMBL" id="KAA9393552.1"/>
    </source>
</evidence>
<evidence type="ECO:0000256" key="1">
    <source>
        <dbReference type="SAM" id="Phobius"/>
    </source>
</evidence>
<feature type="transmembrane region" description="Helical" evidence="1">
    <location>
        <begin position="184"/>
        <end position="206"/>
    </location>
</feature>
<dbReference type="Proteomes" id="UP000325957">
    <property type="component" value="Unassembled WGS sequence"/>
</dbReference>
<name>A0A5J5KVJ2_9MICC</name>
<dbReference type="AlphaFoldDB" id="A0A5J5KVJ2"/>
<keyword evidence="1" id="KW-0812">Transmembrane</keyword>
<dbReference type="EMBL" id="SZWF01000016">
    <property type="protein sequence ID" value="KAA9393552.1"/>
    <property type="molecule type" value="Genomic_DNA"/>
</dbReference>